<feature type="transmembrane region" description="Helical" evidence="8">
    <location>
        <begin position="85"/>
        <end position="101"/>
    </location>
</feature>
<dbReference type="PANTHER" id="PTHR11920:SF335">
    <property type="entry name" value="GUANYLATE CYCLASE"/>
    <property type="match status" value="1"/>
</dbReference>
<feature type="transmembrane region" description="Helical" evidence="8">
    <location>
        <begin position="27"/>
        <end position="45"/>
    </location>
</feature>
<evidence type="ECO:0000313" key="11">
    <source>
        <dbReference type="Proteomes" id="UP000808349"/>
    </source>
</evidence>
<dbReference type="InterPro" id="IPR050401">
    <property type="entry name" value="Cyclic_nucleotide_synthase"/>
</dbReference>
<feature type="domain" description="Guanylate cyclase" evidence="9">
    <location>
        <begin position="240"/>
        <end position="371"/>
    </location>
</feature>
<evidence type="ECO:0000256" key="5">
    <source>
        <dbReference type="ARBA" id="ARBA00023136"/>
    </source>
</evidence>
<reference evidence="10 11" key="1">
    <citation type="submission" date="2020-10" db="EMBL/GenBank/DDBJ databases">
        <title>Connecting structure to function with the recovery of over 1000 high-quality activated sludge metagenome-assembled genomes encoding full-length rRNA genes using long-read sequencing.</title>
        <authorList>
            <person name="Singleton C.M."/>
            <person name="Petriglieri F."/>
            <person name="Kristensen J.M."/>
            <person name="Kirkegaard R.H."/>
            <person name="Michaelsen T.Y."/>
            <person name="Andersen M.H."/>
            <person name="Karst S.M."/>
            <person name="Dueholm M.S."/>
            <person name="Nielsen P.H."/>
            <person name="Albertsen M."/>
        </authorList>
    </citation>
    <scope>NUCLEOTIDE SEQUENCE [LARGE SCALE GENOMIC DNA]</scope>
    <source>
        <strain evidence="10">Ribe_18-Q3-R11-54_BAT3C.373</strain>
    </source>
</reference>
<dbReference type="Pfam" id="PF00211">
    <property type="entry name" value="Guanylate_cyc"/>
    <property type="match status" value="1"/>
</dbReference>
<dbReference type="SMART" id="SM00044">
    <property type="entry name" value="CYCc"/>
    <property type="match status" value="1"/>
</dbReference>
<evidence type="ECO:0000259" key="9">
    <source>
        <dbReference type="PROSITE" id="PS50125"/>
    </source>
</evidence>
<dbReference type="InterPro" id="IPR018297">
    <property type="entry name" value="A/G_cyclase_CS"/>
</dbReference>
<evidence type="ECO:0000256" key="3">
    <source>
        <dbReference type="ARBA" id="ARBA00022741"/>
    </source>
</evidence>
<dbReference type="EMBL" id="JADKFW010000004">
    <property type="protein sequence ID" value="MBK9717176.1"/>
    <property type="molecule type" value="Genomic_DNA"/>
</dbReference>
<evidence type="ECO:0000256" key="2">
    <source>
        <dbReference type="ARBA" id="ARBA00022692"/>
    </source>
</evidence>
<keyword evidence="5 8" id="KW-0472">Membrane</keyword>
<feature type="transmembrane region" description="Helical" evidence="8">
    <location>
        <begin position="134"/>
        <end position="158"/>
    </location>
</feature>
<accession>A0A9D7XE29</accession>
<dbReference type="GO" id="GO:0009190">
    <property type="term" value="P:cyclic nucleotide biosynthetic process"/>
    <property type="evidence" value="ECO:0007669"/>
    <property type="project" value="InterPro"/>
</dbReference>
<dbReference type="PANTHER" id="PTHR11920">
    <property type="entry name" value="GUANYLYL CYCLASE"/>
    <property type="match status" value="1"/>
</dbReference>
<gene>
    <name evidence="10" type="ORF">IPO85_06630</name>
</gene>
<dbReference type="PROSITE" id="PS00452">
    <property type="entry name" value="GUANYLATE_CYCLASE_1"/>
    <property type="match status" value="1"/>
</dbReference>
<comment type="similarity">
    <text evidence="7">Belongs to the adenylyl cyclase class-4/guanylyl cyclase family.</text>
</comment>
<name>A0A9D7XE29_9BACT</name>
<dbReference type="GO" id="GO:0004016">
    <property type="term" value="F:adenylate cyclase activity"/>
    <property type="evidence" value="ECO:0007669"/>
    <property type="project" value="UniProtKB-ARBA"/>
</dbReference>
<keyword evidence="2 8" id="KW-0812">Transmembrane</keyword>
<dbReference type="SUPFAM" id="SSF55073">
    <property type="entry name" value="Nucleotide cyclase"/>
    <property type="match status" value="1"/>
</dbReference>
<feature type="transmembrane region" description="Helical" evidence="8">
    <location>
        <begin position="57"/>
        <end position="76"/>
    </location>
</feature>
<dbReference type="PROSITE" id="PS50125">
    <property type="entry name" value="GUANYLATE_CYCLASE_2"/>
    <property type="match status" value="1"/>
</dbReference>
<dbReference type="AlphaFoldDB" id="A0A9D7XE29"/>
<evidence type="ECO:0000256" key="4">
    <source>
        <dbReference type="ARBA" id="ARBA00022989"/>
    </source>
</evidence>
<dbReference type="GO" id="GO:0000166">
    <property type="term" value="F:nucleotide binding"/>
    <property type="evidence" value="ECO:0007669"/>
    <property type="project" value="UniProtKB-KW"/>
</dbReference>
<dbReference type="InterPro" id="IPR001054">
    <property type="entry name" value="A/G_cyclase"/>
</dbReference>
<dbReference type="InterPro" id="IPR029787">
    <property type="entry name" value="Nucleotide_cyclase"/>
</dbReference>
<dbReference type="Gene3D" id="3.30.70.1230">
    <property type="entry name" value="Nucleotide cyclase"/>
    <property type="match status" value="1"/>
</dbReference>
<keyword evidence="6 7" id="KW-0456">Lyase</keyword>
<keyword evidence="4 8" id="KW-1133">Transmembrane helix</keyword>
<evidence type="ECO:0000313" key="10">
    <source>
        <dbReference type="EMBL" id="MBK9717176.1"/>
    </source>
</evidence>
<protein>
    <submittedName>
        <fullName evidence="10">Adenylate/guanylate cyclase domain-containing protein</fullName>
    </submittedName>
</protein>
<dbReference type="GO" id="GO:0016020">
    <property type="term" value="C:membrane"/>
    <property type="evidence" value="ECO:0007669"/>
    <property type="project" value="UniProtKB-SubCell"/>
</dbReference>
<dbReference type="Proteomes" id="UP000808349">
    <property type="component" value="Unassembled WGS sequence"/>
</dbReference>
<keyword evidence="3" id="KW-0547">Nucleotide-binding</keyword>
<dbReference type="CDD" id="cd07302">
    <property type="entry name" value="CHD"/>
    <property type="match status" value="1"/>
</dbReference>
<evidence type="ECO:0000256" key="7">
    <source>
        <dbReference type="RuleBase" id="RU000405"/>
    </source>
</evidence>
<evidence type="ECO:0000256" key="8">
    <source>
        <dbReference type="SAM" id="Phobius"/>
    </source>
</evidence>
<comment type="subcellular location">
    <subcellularLocation>
        <location evidence="1">Membrane</location>
    </subcellularLocation>
</comment>
<sequence>MAQYSIGQTGSKKTEEWNTEYKRLGAIYANWGALFAIFGTPSALLAESKFTFENPTLWILFRLMPSLIIAIAYIFFRIYKFNHEILFLIIAYSLFIDYAYWPDCNNQQIFLYGQITLLIPVAFVTLLRPYFYLINIFIQLLTCVVMYQFLCNHTLFAFLKLKEFVPILIGSITAYSVAVFRYYLIKKNFVFSLLLKEALDLAKSERDKSDRLLENILPIEVADELKKNGISKARYYENVTVMFTDFKHFTNISEQLTPDQLVDELNYCFTAFDHIIEQYGLEKIKTIGDSYMCAGGLPNINDTHVLDVVCAAKAIISFMKEHNLKRSQQNKHQFEIRIGINTGHLVAGIIGINKFAYDIWGDTVNIASRMESSGEEGRINISGSTYDQLKGKIPCEYRGKIKAKNKGEIDMYFVS</sequence>
<evidence type="ECO:0000256" key="1">
    <source>
        <dbReference type="ARBA" id="ARBA00004370"/>
    </source>
</evidence>
<feature type="transmembrane region" description="Helical" evidence="8">
    <location>
        <begin position="164"/>
        <end position="184"/>
    </location>
</feature>
<proteinExistence type="inferred from homology"/>
<dbReference type="GO" id="GO:0035556">
    <property type="term" value="P:intracellular signal transduction"/>
    <property type="evidence" value="ECO:0007669"/>
    <property type="project" value="InterPro"/>
</dbReference>
<evidence type="ECO:0000256" key="6">
    <source>
        <dbReference type="ARBA" id="ARBA00023239"/>
    </source>
</evidence>
<comment type="caution">
    <text evidence="10">The sequence shown here is derived from an EMBL/GenBank/DDBJ whole genome shotgun (WGS) entry which is preliminary data.</text>
</comment>
<organism evidence="10 11">
    <name type="scientific">Candidatus Defluviibacterium haderslevense</name>
    <dbReference type="NCBI Taxonomy" id="2981993"/>
    <lineage>
        <taxon>Bacteria</taxon>
        <taxon>Pseudomonadati</taxon>
        <taxon>Bacteroidota</taxon>
        <taxon>Saprospiria</taxon>
        <taxon>Saprospirales</taxon>
        <taxon>Saprospiraceae</taxon>
        <taxon>Candidatus Defluviibacterium</taxon>
    </lineage>
</organism>